<dbReference type="NCBIfam" id="NF006205">
    <property type="entry name" value="PRK08329.1"/>
    <property type="match status" value="1"/>
</dbReference>
<dbReference type="KEGG" id="tpep:A0127_07815"/>
<protein>
    <submittedName>
        <fullName evidence="5">Threonine synthase</fullName>
    </submittedName>
</protein>
<reference evidence="6" key="1">
    <citation type="submission" date="2016-03" db="EMBL/GenBank/DDBJ databases">
        <authorList>
            <person name="Oger P.M."/>
        </authorList>
    </citation>
    <scope>NUCLEOTIDE SEQUENCE [LARGE SCALE GENOMIC DNA]</scope>
    <source>
        <strain evidence="6">OG-1</strain>
    </source>
</reference>
<dbReference type="OrthoDB" id="85597at2157"/>
<organism evidence="5 6">
    <name type="scientific">Thermococcus peptonophilus</name>
    <dbReference type="NCBI Taxonomy" id="53952"/>
    <lineage>
        <taxon>Archaea</taxon>
        <taxon>Methanobacteriati</taxon>
        <taxon>Methanobacteriota</taxon>
        <taxon>Thermococci</taxon>
        <taxon>Thermococcales</taxon>
        <taxon>Thermococcaceae</taxon>
        <taxon>Thermococcus</taxon>
    </lineage>
</organism>
<dbReference type="GO" id="GO:0004794">
    <property type="term" value="F:threonine deaminase activity"/>
    <property type="evidence" value="ECO:0007669"/>
    <property type="project" value="TreeGrafter"/>
</dbReference>
<proteinExistence type="predicted"/>
<evidence type="ECO:0000256" key="3">
    <source>
        <dbReference type="ARBA" id="ARBA00023239"/>
    </source>
</evidence>
<dbReference type="InterPro" id="IPR036052">
    <property type="entry name" value="TrpB-like_PALP_sf"/>
</dbReference>
<dbReference type="Pfam" id="PF00291">
    <property type="entry name" value="PALP"/>
    <property type="match status" value="1"/>
</dbReference>
<dbReference type="SUPFAM" id="SSF53686">
    <property type="entry name" value="Tryptophan synthase beta subunit-like PLP-dependent enzymes"/>
    <property type="match status" value="1"/>
</dbReference>
<dbReference type="GO" id="GO:0006565">
    <property type="term" value="P:L-serine catabolic process"/>
    <property type="evidence" value="ECO:0007669"/>
    <property type="project" value="TreeGrafter"/>
</dbReference>
<dbReference type="AlphaFoldDB" id="A0A142CWC5"/>
<dbReference type="CDD" id="cd01563">
    <property type="entry name" value="Thr-synth_1"/>
    <property type="match status" value="1"/>
</dbReference>
<name>A0A142CWC5_9EURY</name>
<feature type="domain" description="Tryptophan synthase beta chain-like PALP" evidence="4">
    <location>
        <begin position="66"/>
        <end position="345"/>
    </location>
</feature>
<dbReference type="RefSeq" id="WP_062390075.1">
    <property type="nucleotide sequence ID" value="NZ_CP014750.1"/>
</dbReference>
<dbReference type="EMBL" id="CP014750">
    <property type="protein sequence ID" value="AMQ19077.1"/>
    <property type="molecule type" value="Genomic_DNA"/>
</dbReference>
<keyword evidence="2" id="KW-0663">Pyridoxal phosphate</keyword>
<dbReference type="GO" id="GO:0003941">
    <property type="term" value="F:L-serine ammonia-lyase activity"/>
    <property type="evidence" value="ECO:0007669"/>
    <property type="project" value="TreeGrafter"/>
</dbReference>
<evidence type="ECO:0000313" key="6">
    <source>
        <dbReference type="Proteomes" id="UP000073604"/>
    </source>
</evidence>
<evidence type="ECO:0000259" key="4">
    <source>
        <dbReference type="Pfam" id="PF00291"/>
    </source>
</evidence>
<dbReference type="Proteomes" id="UP000073604">
    <property type="component" value="Chromosome"/>
</dbReference>
<keyword evidence="6" id="KW-1185">Reference proteome</keyword>
<keyword evidence="3" id="KW-0456">Lyase</keyword>
<dbReference type="Gene3D" id="3.40.50.1100">
    <property type="match status" value="2"/>
</dbReference>
<dbReference type="GO" id="GO:0009097">
    <property type="term" value="P:isoleucine biosynthetic process"/>
    <property type="evidence" value="ECO:0007669"/>
    <property type="project" value="TreeGrafter"/>
</dbReference>
<gene>
    <name evidence="5" type="ORF">A0127_07815</name>
</gene>
<comment type="cofactor">
    <cofactor evidence="1">
        <name>pyridoxal 5'-phosphate</name>
        <dbReference type="ChEBI" id="CHEBI:597326"/>
    </cofactor>
</comment>
<evidence type="ECO:0000256" key="2">
    <source>
        <dbReference type="ARBA" id="ARBA00022898"/>
    </source>
</evidence>
<dbReference type="InterPro" id="IPR050147">
    <property type="entry name" value="Ser/Thr_Dehydratase"/>
</dbReference>
<dbReference type="STRING" id="53952.A0127_07815"/>
<dbReference type="GeneID" id="27140445"/>
<accession>A0A142CWC5</accession>
<evidence type="ECO:0000256" key="1">
    <source>
        <dbReference type="ARBA" id="ARBA00001933"/>
    </source>
</evidence>
<dbReference type="PANTHER" id="PTHR48078:SF6">
    <property type="entry name" value="L-THREONINE DEHYDRATASE CATABOLIC TDCB"/>
    <property type="match status" value="1"/>
</dbReference>
<dbReference type="InterPro" id="IPR001926">
    <property type="entry name" value="TrpB-like_PALP"/>
</dbReference>
<dbReference type="PANTHER" id="PTHR48078">
    <property type="entry name" value="THREONINE DEHYDRATASE, MITOCHONDRIAL-RELATED"/>
    <property type="match status" value="1"/>
</dbReference>
<dbReference type="GO" id="GO:0006567">
    <property type="term" value="P:L-threonine catabolic process"/>
    <property type="evidence" value="ECO:0007669"/>
    <property type="project" value="TreeGrafter"/>
</dbReference>
<sequence length="354" mass="39070">MLRCSRCGRTYPETFRLKCDCGGTLLVEKKHVDFFGSLMPYFDARRYINFLPVSGHLLPPPVPAITPTVELQVGPVTALFKLDYLQPSGSFKDRGTWVTVAKLMEEGISEVVIDSSGNAALSLALHSLPAGIKVHTFVSYEAMPSKISLLQRLGAVIHFVDGNRMKVYEEAVEFAEREGITYVSHWLNPYFIEGTKLIAYESYEQVGVPDYAFAPTGSGTLFIGLWKGFRELREMGEINEVPRLVAVQAEGYESLCERSLMKNRLADGIAIPEPPRKEDMLRALDESNGLCVSVSEAETREAFDWLVNAGFLVEPTSAVVLAGMWKLVDSGEIPAGSKVLLPLTGSGLKLTERI</sequence>
<evidence type="ECO:0000313" key="5">
    <source>
        <dbReference type="EMBL" id="AMQ19077.1"/>
    </source>
</evidence>